<evidence type="ECO:0000313" key="3">
    <source>
        <dbReference type="Proteomes" id="UP000305064"/>
    </source>
</evidence>
<feature type="domain" description="ABM" evidence="1">
    <location>
        <begin position="3"/>
        <end position="93"/>
    </location>
</feature>
<dbReference type="EMBL" id="QZBJ01000130">
    <property type="protein sequence ID" value="THY68278.1"/>
    <property type="molecule type" value="Genomic_DNA"/>
</dbReference>
<dbReference type="Gene3D" id="3.30.70.100">
    <property type="match status" value="1"/>
</dbReference>
<name>A0AB38LI32_AURPU</name>
<comment type="caution">
    <text evidence="2">The sequence shown here is derived from an EMBL/GenBank/DDBJ whole genome shotgun (WGS) entry which is preliminary data.</text>
</comment>
<dbReference type="AlphaFoldDB" id="A0AB38LI32"/>
<dbReference type="Pfam" id="PF03992">
    <property type="entry name" value="ABM"/>
    <property type="match status" value="1"/>
</dbReference>
<dbReference type="InterPro" id="IPR011008">
    <property type="entry name" value="Dimeric_a/b-barrel"/>
</dbReference>
<gene>
    <name evidence="2" type="ORF">D6C94_10306</name>
</gene>
<dbReference type="Proteomes" id="UP000305064">
    <property type="component" value="Unassembled WGS sequence"/>
</dbReference>
<dbReference type="SUPFAM" id="SSF54909">
    <property type="entry name" value="Dimeric alpha+beta barrel"/>
    <property type="match status" value="1"/>
</dbReference>
<accession>A0AB38LI32</accession>
<protein>
    <recommendedName>
        <fullName evidence="1">ABM domain-containing protein</fullName>
    </recommendedName>
</protein>
<reference evidence="2 3" key="1">
    <citation type="submission" date="2018-10" db="EMBL/GenBank/DDBJ databases">
        <title>Fifty Aureobasidium pullulans genomes reveal a recombining polyextremotolerant generalist.</title>
        <authorList>
            <person name="Gostincar C."/>
            <person name="Turk M."/>
            <person name="Zajc J."/>
            <person name="Gunde-Cimerman N."/>
        </authorList>
    </citation>
    <scope>NUCLEOTIDE SEQUENCE [LARGE SCALE GENOMIC DNA]</scope>
    <source>
        <strain evidence="2 3">EXF-4256</strain>
    </source>
</reference>
<proteinExistence type="predicted"/>
<dbReference type="PANTHER" id="PTHR40624">
    <property type="entry name" value="BIOSYNTHESIS MONOOXYGENASE, PUTATIVE (AFU_ORTHOLOGUE AFUA_1G12025)-RELATED"/>
    <property type="match status" value="1"/>
</dbReference>
<organism evidence="2 3">
    <name type="scientific">Aureobasidium pullulans</name>
    <name type="common">Black yeast</name>
    <name type="synonym">Pullularia pullulans</name>
    <dbReference type="NCBI Taxonomy" id="5580"/>
    <lineage>
        <taxon>Eukaryota</taxon>
        <taxon>Fungi</taxon>
        <taxon>Dikarya</taxon>
        <taxon>Ascomycota</taxon>
        <taxon>Pezizomycotina</taxon>
        <taxon>Dothideomycetes</taxon>
        <taxon>Dothideomycetidae</taxon>
        <taxon>Dothideales</taxon>
        <taxon>Saccotheciaceae</taxon>
        <taxon>Aureobasidium</taxon>
    </lineage>
</organism>
<sequence length="116" mass="13102">MTVEVIANVFPALGKENEVAAALQSVVASARENEPGCLRYQVYSHRDSDGRVLQYVILEDGHEGRLTNFYRRYENHTAFENHIGSEAFNKAKARLEDQQLLAKALEIMFVDKAFGL</sequence>
<evidence type="ECO:0000313" key="2">
    <source>
        <dbReference type="EMBL" id="THY68278.1"/>
    </source>
</evidence>
<evidence type="ECO:0000259" key="1">
    <source>
        <dbReference type="Pfam" id="PF03992"/>
    </source>
</evidence>
<dbReference type="InterPro" id="IPR007138">
    <property type="entry name" value="ABM_dom"/>
</dbReference>
<dbReference type="PANTHER" id="PTHR40624:SF1">
    <property type="entry name" value="BIOSYNTHESIS MONOOXYGENASE, PUTATIVE (AFU_ORTHOLOGUE AFUA_1G12025)-RELATED"/>
    <property type="match status" value="1"/>
</dbReference>